<organism evidence="1 2">
    <name type="scientific">Sulfidibacter corallicola</name>
    <dbReference type="NCBI Taxonomy" id="2818388"/>
    <lineage>
        <taxon>Bacteria</taxon>
        <taxon>Pseudomonadati</taxon>
        <taxon>Acidobacteriota</taxon>
        <taxon>Holophagae</taxon>
        <taxon>Acanthopleuribacterales</taxon>
        <taxon>Acanthopleuribacteraceae</taxon>
        <taxon>Sulfidibacter</taxon>
    </lineage>
</organism>
<reference evidence="1" key="1">
    <citation type="submission" date="2021-03" db="EMBL/GenBank/DDBJ databases">
        <title>Acanthopleuribacteraceae sp. M133.</title>
        <authorList>
            <person name="Wang G."/>
        </authorList>
    </citation>
    <scope>NUCLEOTIDE SEQUENCE</scope>
    <source>
        <strain evidence="1">M133</strain>
    </source>
</reference>
<proteinExistence type="predicted"/>
<evidence type="ECO:0000313" key="2">
    <source>
        <dbReference type="Proteomes" id="UP000663929"/>
    </source>
</evidence>
<evidence type="ECO:0000313" key="1">
    <source>
        <dbReference type="EMBL" id="QTD52684.1"/>
    </source>
</evidence>
<dbReference type="EMBL" id="CP071793">
    <property type="protein sequence ID" value="QTD52684.1"/>
    <property type="molecule type" value="Genomic_DNA"/>
</dbReference>
<name>A0A8A4TU69_SULCO</name>
<gene>
    <name evidence="1" type="ORF">J3U87_09430</name>
</gene>
<keyword evidence="2" id="KW-1185">Reference proteome</keyword>
<dbReference type="KEGG" id="scor:J3U87_09430"/>
<dbReference type="AlphaFoldDB" id="A0A8A4TU69"/>
<dbReference type="Proteomes" id="UP000663929">
    <property type="component" value="Chromosome"/>
</dbReference>
<dbReference type="RefSeq" id="WP_237382788.1">
    <property type="nucleotide sequence ID" value="NZ_CP071793.1"/>
</dbReference>
<protein>
    <submittedName>
        <fullName evidence="1">Uncharacterized protein</fullName>
    </submittedName>
</protein>
<accession>A0A8A4TU69</accession>
<sequence length="145" mass="17383">MKKCTEWFVKVKKKYRETAANARPQCRVQLLGELYVIHEQTLEFARNCPLCFAEEVTYQQLIASFIETNKEVMNAYRELKTDQREYAVAMVKFLKRTRKGMDKLLVRFEMEGFRGQEQDYRTLLAWEQLLGELEEMWSEYLAMTN</sequence>